<dbReference type="EMBL" id="BLXT01007302">
    <property type="protein sequence ID" value="GFO37777.1"/>
    <property type="molecule type" value="Genomic_DNA"/>
</dbReference>
<dbReference type="AlphaFoldDB" id="A0AAV4D0P3"/>
<evidence type="ECO:0000313" key="2">
    <source>
        <dbReference type="Proteomes" id="UP000735302"/>
    </source>
</evidence>
<reference evidence="1 2" key="1">
    <citation type="journal article" date="2021" name="Elife">
        <title>Chloroplast acquisition without the gene transfer in kleptoplastic sea slugs, Plakobranchus ocellatus.</title>
        <authorList>
            <person name="Maeda T."/>
            <person name="Takahashi S."/>
            <person name="Yoshida T."/>
            <person name="Shimamura S."/>
            <person name="Takaki Y."/>
            <person name="Nagai Y."/>
            <person name="Toyoda A."/>
            <person name="Suzuki Y."/>
            <person name="Arimoto A."/>
            <person name="Ishii H."/>
            <person name="Satoh N."/>
            <person name="Nishiyama T."/>
            <person name="Hasebe M."/>
            <person name="Maruyama T."/>
            <person name="Minagawa J."/>
            <person name="Obokata J."/>
            <person name="Shigenobu S."/>
        </authorList>
    </citation>
    <scope>NUCLEOTIDE SEQUENCE [LARGE SCALE GENOMIC DNA]</scope>
</reference>
<keyword evidence="2" id="KW-1185">Reference proteome</keyword>
<accession>A0AAV4D0P3</accession>
<gene>
    <name evidence="1" type="ORF">PoB_006428200</name>
</gene>
<proteinExistence type="predicted"/>
<protein>
    <recommendedName>
        <fullName evidence="3">Secreted protein</fullName>
    </recommendedName>
</protein>
<organism evidence="1 2">
    <name type="scientific">Plakobranchus ocellatus</name>
    <dbReference type="NCBI Taxonomy" id="259542"/>
    <lineage>
        <taxon>Eukaryota</taxon>
        <taxon>Metazoa</taxon>
        <taxon>Spiralia</taxon>
        <taxon>Lophotrochozoa</taxon>
        <taxon>Mollusca</taxon>
        <taxon>Gastropoda</taxon>
        <taxon>Heterobranchia</taxon>
        <taxon>Euthyneura</taxon>
        <taxon>Panpulmonata</taxon>
        <taxon>Sacoglossa</taxon>
        <taxon>Placobranchoidea</taxon>
        <taxon>Plakobranchidae</taxon>
        <taxon>Plakobranchus</taxon>
    </lineage>
</organism>
<evidence type="ECO:0008006" key="3">
    <source>
        <dbReference type="Google" id="ProtNLM"/>
    </source>
</evidence>
<comment type="caution">
    <text evidence="1">The sequence shown here is derived from an EMBL/GenBank/DDBJ whole genome shotgun (WGS) entry which is preliminary data.</text>
</comment>
<name>A0AAV4D0P3_9GAST</name>
<sequence length="135" mass="14298">MIMRRGGGGGGGAAAAAAAAAAATTTTTTTMRNLVFVYIACLQQGDLKLSGPPSGHGAGCRARIRNRRAHADLRAGSLPTVPPMPPFWAQHEEMAFSPTAMRAGIRDRRDFPDRVRYTLCRDSEKGRKTGRGAGM</sequence>
<dbReference type="Proteomes" id="UP000735302">
    <property type="component" value="Unassembled WGS sequence"/>
</dbReference>
<evidence type="ECO:0000313" key="1">
    <source>
        <dbReference type="EMBL" id="GFO37777.1"/>
    </source>
</evidence>